<dbReference type="Pfam" id="PF07238">
    <property type="entry name" value="PilZ"/>
    <property type="match status" value="1"/>
</dbReference>
<evidence type="ECO:0000256" key="3">
    <source>
        <dbReference type="ARBA" id="ARBA00022519"/>
    </source>
</evidence>
<feature type="transmembrane region" description="Helical" evidence="9">
    <location>
        <begin position="12"/>
        <end position="29"/>
    </location>
</feature>
<dbReference type="PANTHER" id="PTHR43867">
    <property type="entry name" value="CELLULOSE SYNTHASE CATALYTIC SUBUNIT A [UDP-FORMING]"/>
    <property type="match status" value="1"/>
</dbReference>
<keyword evidence="6 9" id="KW-0812">Transmembrane</keyword>
<proteinExistence type="predicted"/>
<dbReference type="InterPro" id="IPR050321">
    <property type="entry name" value="Glycosyltr_2/OpgH_subfam"/>
</dbReference>
<dbReference type="InterPro" id="IPR003919">
    <property type="entry name" value="Cell_synth_A"/>
</dbReference>
<feature type="transmembrane region" description="Helical" evidence="9">
    <location>
        <begin position="442"/>
        <end position="466"/>
    </location>
</feature>
<organism evidence="11 12">
    <name type="scientific">Clostridium brassicae</name>
    <dbReference type="NCBI Taxonomy" id="2999072"/>
    <lineage>
        <taxon>Bacteria</taxon>
        <taxon>Bacillati</taxon>
        <taxon>Bacillota</taxon>
        <taxon>Clostridia</taxon>
        <taxon>Eubacteriales</taxon>
        <taxon>Clostridiaceae</taxon>
        <taxon>Clostridium</taxon>
    </lineage>
</organism>
<evidence type="ECO:0000256" key="2">
    <source>
        <dbReference type="ARBA" id="ARBA00022475"/>
    </source>
</evidence>
<name>A0ABT4D4S0_9CLOT</name>
<dbReference type="Gene3D" id="3.90.550.10">
    <property type="entry name" value="Spore Coat Polysaccharide Biosynthesis Protein SpsA, Chain A"/>
    <property type="match status" value="1"/>
</dbReference>
<feature type="domain" description="PilZ" evidence="10">
    <location>
        <begin position="502"/>
        <end position="599"/>
    </location>
</feature>
<evidence type="ECO:0000259" key="10">
    <source>
        <dbReference type="Pfam" id="PF07238"/>
    </source>
</evidence>
<evidence type="ECO:0000256" key="8">
    <source>
        <dbReference type="ARBA" id="ARBA00023136"/>
    </source>
</evidence>
<comment type="subcellular location">
    <subcellularLocation>
        <location evidence="1">Endomembrane system</location>
        <topology evidence="1">Multi-pass membrane protein</topology>
    </subcellularLocation>
</comment>
<evidence type="ECO:0000256" key="7">
    <source>
        <dbReference type="ARBA" id="ARBA00022989"/>
    </source>
</evidence>
<sequence>MNLKSTKNKILVIATVIASLIYLGWRIFFTIPFEYGKVAVISGIYLLAIEVIGMFEASIHFYNMTNVQCPKPPKIEDEKYPEIDVFIATYNEPTELLYKTINACLNMDYKDKSKVHLYLCDDGNRQEMKDLCDKMNIGYITRTERKHAKAGNLNNAMAHTSSPLIVTMDADMIPTHDFLTSCVPYFYMEDKVGFVQTPQSFYNPDLFQFNLYSESRIPNEQDYFYRDIQVGRNKSNSVIYGGSNTIISRKALEEIGGFCTGVITEDFATGILIQSKGYKCYAVNEVHASGLSPSDLKSLIKQRERWARGCIQTGRKQNILFKKGLSISQKLNYVASILYWLFPLKRLIYIMAPILFSVFNVIVVKCTLFEVILLWLPMYLLTNICIKKLSGNIRNNKWTNVYENILFPSLFVPVLLEIFCISKRTFSVTRKDKVENHKKYQIMHTLPHVVFAILSVIGIANCIRWTFNTGSIAMIVVLFWLVINLYNIIMSIFFMTGRKNYRQYERTMANVSCEIKNNNCDISCLTHDISEEGFSVVLDFPKYIDYKTPSLVTLKTERYTSHFKAKTVHVSNMKDHWKYSFQIVEIDEKDRQQLLQIIYDRVPSLPQILDKDGSIFEDLKMNTFKRAEKEKMSNRKLARFSLQESVEALDYGSVIIKDFNYEYMRIDTGIDEPKDLVIPLESGIVLNCRFVTAFSSTRDKLYKIKEYKSFSEDKNFETILRRWIDSSKKLMEQPKDNKNVISNELDEMSYI</sequence>
<feature type="transmembrane region" description="Helical" evidence="9">
    <location>
        <begin position="35"/>
        <end position="55"/>
    </location>
</feature>
<feature type="transmembrane region" description="Helical" evidence="9">
    <location>
        <begin position="401"/>
        <end position="421"/>
    </location>
</feature>
<keyword evidence="4 11" id="KW-0328">Glycosyltransferase</keyword>
<evidence type="ECO:0000313" key="12">
    <source>
        <dbReference type="Proteomes" id="UP001144612"/>
    </source>
</evidence>
<dbReference type="SUPFAM" id="SSF141371">
    <property type="entry name" value="PilZ domain-like"/>
    <property type="match status" value="1"/>
</dbReference>
<keyword evidence="5 11" id="KW-0808">Transferase</keyword>
<dbReference type="EMBL" id="JAPQFJ010000001">
    <property type="protein sequence ID" value="MCY6957280.1"/>
    <property type="molecule type" value="Genomic_DNA"/>
</dbReference>
<comment type="caution">
    <text evidence="11">The sequence shown here is derived from an EMBL/GenBank/DDBJ whole genome shotgun (WGS) entry which is preliminary data.</text>
</comment>
<evidence type="ECO:0000256" key="5">
    <source>
        <dbReference type="ARBA" id="ARBA00022679"/>
    </source>
</evidence>
<dbReference type="PANTHER" id="PTHR43867:SF2">
    <property type="entry name" value="CELLULOSE SYNTHASE CATALYTIC SUBUNIT A [UDP-FORMING]"/>
    <property type="match status" value="1"/>
</dbReference>
<keyword evidence="7 9" id="KW-1133">Transmembrane helix</keyword>
<keyword evidence="8 9" id="KW-0472">Membrane</keyword>
<feature type="transmembrane region" description="Helical" evidence="9">
    <location>
        <begin position="348"/>
        <end position="381"/>
    </location>
</feature>
<keyword evidence="12" id="KW-1185">Reference proteome</keyword>
<dbReference type="Proteomes" id="UP001144612">
    <property type="component" value="Unassembled WGS sequence"/>
</dbReference>
<protein>
    <submittedName>
        <fullName evidence="11">Glycosyltransferase</fullName>
        <ecNumber evidence="11">2.4.-.-</ecNumber>
    </submittedName>
</protein>
<dbReference type="Gene3D" id="2.40.10.220">
    <property type="entry name" value="predicted glycosyltransferase like domains"/>
    <property type="match status" value="1"/>
</dbReference>
<evidence type="ECO:0000256" key="9">
    <source>
        <dbReference type="SAM" id="Phobius"/>
    </source>
</evidence>
<dbReference type="RefSeq" id="WP_268059635.1">
    <property type="nucleotide sequence ID" value="NZ_JAPQFJ010000001.1"/>
</dbReference>
<reference evidence="11" key="1">
    <citation type="submission" date="2022-12" db="EMBL/GenBank/DDBJ databases">
        <title>Clostridium sp. nov., isolated from industrial wastewater.</title>
        <authorList>
            <person name="Jiayan W."/>
        </authorList>
    </citation>
    <scope>NUCLEOTIDE SEQUENCE</scope>
    <source>
        <strain evidence="11">ZC22-4</strain>
    </source>
</reference>
<dbReference type="PRINTS" id="PR01439">
    <property type="entry name" value="CELLSNTHASEA"/>
</dbReference>
<dbReference type="SUPFAM" id="SSF53448">
    <property type="entry name" value="Nucleotide-diphospho-sugar transferases"/>
    <property type="match status" value="1"/>
</dbReference>
<dbReference type="GO" id="GO:0016757">
    <property type="term" value="F:glycosyltransferase activity"/>
    <property type="evidence" value="ECO:0007669"/>
    <property type="project" value="UniProtKB-KW"/>
</dbReference>
<dbReference type="InterPro" id="IPR009875">
    <property type="entry name" value="PilZ_domain"/>
</dbReference>
<accession>A0ABT4D4S0</accession>
<gene>
    <name evidence="11" type="ORF">OW729_01530</name>
</gene>
<evidence type="ECO:0000256" key="1">
    <source>
        <dbReference type="ARBA" id="ARBA00004127"/>
    </source>
</evidence>
<evidence type="ECO:0000256" key="4">
    <source>
        <dbReference type="ARBA" id="ARBA00022676"/>
    </source>
</evidence>
<dbReference type="CDD" id="cd06421">
    <property type="entry name" value="CESA_CelA_like"/>
    <property type="match status" value="1"/>
</dbReference>
<dbReference type="InterPro" id="IPR029044">
    <property type="entry name" value="Nucleotide-diphossugar_trans"/>
</dbReference>
<feature type="transmembrane region" description="Helical" evidence="9">
    <location>
        <begin position="472"/>
        <end position="496"/>
    </location>
</feature>
<evidence type="ECO:0000313" key="11">
    <source>
        <dbReference type="EMBL" id="MCY6957280.1"/>
    </source>
</evidence>
<evidence type="ECO:0000256" key="6">
    <source>
        <dbReference type="ARBA" id="ARBA00022692"/>
    </source>
</evidence>
<keyword evidence="3" id="KW-0997">Cell inner membrane</keyword>
<dbReference type="Pfam" id="PF13641">
    <property type="entry name" value="Glyco_tranf_2_3"/>
    <property type="match status" value="1"/>
</dbReference>
<dbReference type="EC" id="2.4.-.-" evidence="11"/>
<keyword evidence="2" id="KW-1003">Cell membrane</keyword>